<proteinExistence type="predicted"/>
<protein>
    <submittedName>
        <fullName evidence="1">AsmA-like C-terminal region-containing protein</fullName>
    </submittedName>
</protein>
<evidence type="ECO:0000313" key="1">
    <source>
        <dbReference type="EMBL" id="UXY16882.1"/>
    </source>
</evidence>
<keyword evidence="2" id="KW-1185">Reference proteome</keyword>
<organism evidence="1 2">
    <name type="scientific">Chitiniphilus purpureus</name>
    <dbReference type="NCBI Taxonomy" id="2981137"/>
    <lineage>
        <taxon>Bacteria</taxon>
        <taxon>Pseudomonadati</taxon>
        <taxon>Pseudomonadota</taxon>
        <taxon>Betaproteobacteria</taxon>
        <taxon>Neisseriales</taxon>
        <taxon>Chitinibacteraceae</taxon>
        <taxon>Chitiniphilus</taxon>
    </lineage>
</organism>
<dbReference type="PANTHER" id="PTHR30441">
    <property type="entry name" value="DUF748 DOMAIN-CONTAINING PROTEIN"/>
    <property type="match status" value="1"/>
</dbReference>
<evidence type="ECO:0000313" key="2">
    <source>
        <dbReference type="Proteomes" id="UP001061302"/>
    </source>
</evidence>
<dbReference type="InterPro" id="IPR052894">
    <property type="entry name" value="AsmA-related"/>
</dbReference>
<reference evidence="1" key="1">
    <citation type="submission" date="2022-10" db="EMBL/GenBank/DDBJ databases">
        <title>Chitiniphilus purpureus sp. nov., a novel chitin-degrading bacterium isolated from crawfish pond sediment.</title>
        <authorList>
            <person name="Li K."/>
        </authorList>
    </citation>
    <scope>NUCLEOTIDE SEQUENCE</scope>
    <source>
        <strain evidence="1">CD1</strain>
    </source>
</reference>
<dbReference type="RefSeq" id="WP_263126293.1">
    <property type="nucleotide sequence ID" value="NZ_CP106753.1"/>
</dbReference>
<accession>A0ABY6DRC9</accession>
<dbReference type="PANTHER" id="PTHR30441:SF8">
    <property type="entry name" value="DUF748 DOMAIN-CONTAINING PROTEIN"/>
    <property type="match status" value="1"/>
</dbReference>
<dbReference type="EMBL" id="CP106753">
    <property type="protein sequence ID" value="UXY16882.1"/>
    <property type="molecule type" value="Genomic_DNA"/>
</dbReference>
<gene>
    <name evidence="1" type="ORF">N8I74_07665</name>
</gene>
<sequence length="418" mass="45705">MGKLKIILFSLLFLIVLVLAVPLLVPVNLFAKPLLDVGRRITHGQFEARNVTVEYYPRPALVLENVTVDKEAGRIDRLLVPLTPKNILAWGETLHGIRIEGGRFAPDLAVRLPERLRPEPGNPRLTGLTLVRCYVVLDGKEAGPVDGTLKFGTAGELTELEIADNSGQLQLLVRPNGVERFAVQLNATGWTLPFGHPAKFDFLRLKGIAHRQGIDIEEIRGDLYSGVLTGAGQLSWEQGWQFAGELRASGLQAEPFSKVFSSNTYATGRMDAQARFVYRGDDYRTLFAQPGIDATLLVRDGMLHNFDLVTPLKSSTPVSYSRGGQTRFDTVSGKVAVRGGIVQFSGMRVDGGKFKANGFLTVRDGKLNGAVAARLSSGPISVSNQIRVAGTLRAPEFRVGAAYRPRTDEQLLSTTREQ</sequence>
<dbReference type="Proteomes" id="UP001061302">
    <property type="component" value="Chromosome"/>
</dbReference>
<name>A0ABY6DRC9_9NEIS</name>